<dbReference type="PANTHER" id="PTHR21090:SF5">
    <property type="entry name" value="PENTAFUNCTIONAL AROM POLYPEPTIDE"/>
    <property type="match status" value="1"/>
</dbReference>
<feature type="domain" description="Enolpyruvate transferase" evidence="10">
    <location>
        <begin position="8"/>
        <end position="421"/>
    </location>
</feature>
<comment type="pathway">
    <text evidence="2 9">Metabolic intermediate biosynthesis; chorismate biosynthesis; chorismate from D-erythrose 4-phosphate and phosphoenolpyruvate: step 6/7.</text>
</comment>
<feature type="active site" description="Proton acceptor" evidence="9">
    <location>
        <position position="312"/>
    </location>
</feature>
<dbReference type="InterPro" id="IPR006264">
    <property type="entry name" value="EPSP_synthase"/>
</dbReference>
<dbReference type="SUPFAM" id="SSF55205">
    <property type="entry name" value="EPT/RTPC-like"/>
    <property type="match status" value="1"/>
</dbReference>
<gene>
    <name evidence="9 11" type="primary">aroA</name>
    <name evidence="11" type="ORF">NCTC12224_01427</name>
</gene>
<dbReference type="GO" id="GO:0008652">
    <property type="term" value="P:amino acid biosynthetic process"/>
    <property type="evidence" value="ECO:0007669"/>
    <property type="project" value="UniProtKB-KW"/>
</dbReference>
<evidence type="ECO:0000256" key="9">
    <source>
        <dbReference type="HAMAP-Rule" id="MF_00210"/>
    </source>
</evidence>
<feature type="binding site" evidence="9">
    <location>
        <position position="20"/>
    </location>
    <ligand>
        <name>phosphoenolpyruvate</name>
        <dbReference type="ChEBI" id="CHEBI:58702"/>
    </ligand>
</feature>
<dbReference type="NCBIfam" id="TIGR01356">
    <property type="entry name" value="aroA"/>
    <property type="match status" value="1"/>
</dbReference>
<proteinExistence type="inferred from homology"/>
<feature type="binding site" evidence="9">
    <location>
        <position position="92"/>
    </location>
    <ligand>
        <name>phosphoenolpyruvate</name>
        <dbReference type="ChEBI" id="CHEBI:58702"/>
    </ligand>
</feature>
<dbReference type="HAMAP" id="MF_00210">
    <property type="entry name" value="EPSP_synth"/>
    <property type="match status" value="1"/>
</dbReference>
<dbReference type="PANTHER" id="PTHR21090">
    <property type="entry name" value="AROM/DEHYDROQUINATE SYNTHASE"/>
    <property type="match status" value="1"/>
</dbReference>
<evidence type="ECO:0000256" key="3">
    <source>
        <dbReference type="ARBA" id="ARBA00009948"/>
    </source>
</evidence>
<feature type="binding site" evidence="9">
    <location>
        <position position="21"/>
    </location>
    <ligand>
        <name>3-phosphoshikimate</name>
        <dbReference type="ChEBI" id="CHEBI:145989"/>
    </ligand>
</feature>
<feature type="binding site" evidence="9">
    <location>
        <position position="339"/>
    </location>
    <ligand>
        <name>3-phosphoshikimate</name>
        <dbReference type="ChEBI" id="CHEBI:145989"/>
    </ligand>
</feature>
<evidence type="ECO:0000256" key="5">
    <source>
        <dbReference type="ARBA" id="ARBA00022605"/>
    </source>
</evidence>
<dbReference type="UniPathway" id="UPA00053">
    <property type="reaction ID" value="UER00089"/>
</dbReference>
<evidence type="ECO:0000256" key="6">
    <source>
        <dbReference type="ARBA" id="ARBA00022679"/>
    </source>
</evidence>
<evidence type="ECO:0000259" key="10">
    <source>
        <dbReference type="Pfam" id="PF00275"/>
    </source>
</evidence>
<evidence type="ECO:0000313" key="11">
    <source>
        <dbReference type="EMBL" id="SUN61338.1"/>
    </source>
</evidence>
<evidence type="ECO:0000256" key="2">
    <source>
        <dbReference type="ARBA" id="ARBA00004811"/>
    </source>
</evidence>
<organism evidence="11 12">
    <name type="scientific">Streptococcus hyointestinalis</name>
    <dbReference type="NCBI Taxonomy" id="1337"/>
    <lineage>
        <taxon>Bacteria</taxon>
        <taxon>Bacillati</taxon>
        <taxon>Bacillota</taxon>
        <taxon>Bacilli</taxon>
        <taxon>Lactobacillales</taxon>
        <taxon>Streptococcaceae</taxon>
        <taxon>Streptococcus</taxon>
    </lineage>
</organism>
<comment type="catalytic activity">
    <reaction evidence="8">
        <text>3-phosphoshikimate + phosphoenolpyruvate = 5-O-(1-carboxyvinyl)-3-phosphoshikimate + phosphate</text>
        <dbReference type="Rhea" id="RHEA:21256"/>
        <dbReference type="ChEBI" id="CHEBI:43474"/>
        <dbReference type="ChEBI" id="CHEBI:57701"/>
        <dbReference type="ChEBI" id="CHEBI:58702"/>
        <dbReference type="ChEBI" id="CHEBI:145989"/>
        <dbReference type="EC" id="2.5.1.19"/>
    </reaction>
    <physiologicalReaction direction="left-to-right" evidence="8">
        <dbReference type="Rhea" id="RHEA:21257"/>
    </physiologicalReaction>
</comment>
<evidence type="ECO:0000256" key="1">
    <source>
        <dbReference type="ARBA" id="ARBA00002174"/>
    </source>
</evidence>
<evidence type="ECO:0000313" key="12">
    <source>
        <dbReference type="Proteomes" id="UP000254924"/>
    </source>
</evidence>
<dbReference type="GO" id="GO:0005737">
    <property type="term" value="C:cytoplasm"/>
    <property type="evidence" value="ECO:0007669"/>
    <property type="project" value="UniProtKB-SubCell"/>
</dbReference>
<comment type="subcellular location">
    <subcellularLocation>
        <location evidence="9">Cytoplasm</location>
    </subcellularLocation>
</comment>
<comment type="similarity">
    <text evidence="3 9">Belongs to the EPSP synthase family.</text>
</comment>
<feature type="binding site" evidence="9">
    <location>
        <position position="343"/>
    </location>
    <ligand>
        <name>phosphoenolpyruvate</name>
        <dbReference type="ChEBI" id="CHEBI:58702"/>
    </ligand>
</feature>
<feature type="binding site" evidence="9">
    <location>
        <position position="168"/>
    </location>
    <ligand>
        <name>phosphoenolpyruvate</name>
        <dbReference type="ChEBI" id="CHEBI:58702"/>
    </ligand>
</feature>
<dbReference type="EC" id="2.5.1.19" evidence="9"/>
<keyword evidence="4 9" id="KW-0963">Cytoplasm</keyword>
<dbReference type="Gene3D" id="3.65.10.10">
    <property type="entry name" value="Enolpyruvate transferase domain"/>
    <property type="match status" value="2"/>
</dbReference>
<dbReference type="PIRSF" id="PIRSF000505">
    <property type="entry name" value="EPSPS"/>
    <property type="match status" value="1"/>
</dbReference>
<dbReference type="CDD" id="cd01556">
    <property type="entry name" value="EPSP_synthase"/>
    <property type="match status" value="1"/>
</dbReference>
<dbReference type="InterPro" id="IPR001986">
    <property type="entry name" value="Enolpyruvate_Tfrase_dom"/>
</dbReference>
<dbReference type="PROSITE" id="PS00885">
    <property type="entry name" value="EPSP_SYNTHASE_2"/>
    <property type="match status" value="1"/>
</dbReference>
<dbReference type="GO" id="GO:0009423">
    <property type="term" value="P:chorismate biosynthetic process"/>
    <property type="evidence" value="ECO:0007669"/>
    <property type="project" value="UniProtKB-UniRule"/>
</dbReference>
<comment type="subunit">
    <text evidence="9">Monomer.</text>
</comment>
<dbReference type="GO" id="GO:0003866">
    <property type="term" value="F:3-phosphoshikimate 1-carboxyvinyltransferase activity"/>
    <property type="evidence" value="ECO:0007669"/>
    <property type="project" value="UniProtKB-UniRule"/>
</dbReference>
<dbReference type="OrthoDB" id="9809920at2"/>
<comment type="function">
    <text evidence="1 9">Catalyzes the transfer of the enolpyruvyl moiety of phosphoenolpyruvate (PEP) to the 5-hydroxyl of shikimate-3-phosphate (S3P) to produce enolpyruvyl shikimate-3-phosphate and inorganic phosphate.</text>
</comment>
<keyword evidence="7 9" id="KW-0057">Aromatic amino acid biosynthesis</keyword>
<name>A0A380K8W3_9STRE</name>
<comment type="caution">
    <text evidence="9">Lacks conserved residue(s) required for the propagation of feature annotation.</text>
</comment>
<feature type="binding site" evidence="9">
    <location>
        <position position="25"/>
    </location>
    <ligand>
        <name>3-phosphoshikimate</name>
        <dbReference type="ChEBI" id="CHEBI:145989"/>
    </ligand>
</feature>
<feature type="binding site" evidence="9">
    <location>
        <position position="20"/>
    </location>
    <ligand>
        <name>3-phosphoshikimate</name>
        <dbReference type="ChEBI" id="CHEBI:145989"/>
    </ligand>
</feature>
<dbReference type="FunFam" id="3.65.10.10:FF:000006">
    <property type="entry name" value="3-phosphoshikimate 1-carboxyvinyltransferase"/>
    <property type="match status" value="1"/>
</dbReference>
<sequence length="427" mass="45914">MKLQTNARQLQGTIRVPGDKSISHRSIMFGSLAKGTTVVRDILRGEDVLSTMQVFRDMGVTITDDGDSITIEGVGFSGLKKPQNKLDMGNSGTSIRLISGVLAGQDFEVEMFGDDSLSKRPMDRITIPLRQMGVDISGQTERDLPPLTLKGSKNLKPIHYHLPVASAQVKSALIFAALQAEGESVIIEKEKTRNHTEDMIKQFGGEITINDKEIRITGGQEFTAQEVVVPGDISSAAFWLVAGLIVPNSKIVLQNVGINETRTGILDVIRSMGGKLQLSDIDEVAKSATITVETSELVGTRIAGDIIPRLIDELPIIALLATQAEGETVICDAEELKVKETDRIQVVADALNSMGAAITPTEDGMIIKGKTVLHGAKVNTFGDHRIGMMAAIAAQVATEGVVEIERVDAINTSYPTFFSDLEALSHG</sequence>
<keyword evidence="5 9" id="KW-0028">Amino-acid biosynthesis</keyword>
<keyword evidence="12" id="KW-1185">Reference proteome</keyword>
<dbReference type="AlphaFoldDB" id="A0A380K8W3"/>
<dbReference type="InterPro" id="IPR036968">
    <property type="entry name" value="Enolpyruvate_Tfrase_sf"/>
</dbReference>
<evidence type="ECO:0000256" key="8">
    <source>
        <dbReference type="ARBA" id="ARBA00044633"/>
    </source>
</evidence>
<dbReference type="PROSITE" id="PS00104">
    <property type="entry name" value="EPSP_SYNTHASE_1"/>
    <property type="match status" value="1"/>
</dbReference>
<dbReference type="InterPro" id="IPR023193">
    <property type="entry name" value="EPSP_synthase_CS"/>
</dbReference>
<dbReference type="Proteomes" id="UP000254924">
    <property type="component" value="Unassembled WGS sequence"/>
</dbReference>
<reference evidence="11 12" key="1">
    <citation type="submission" date="2018-06" db="EMBL/GenBank/DDBJ databases">
        <authorList>
            <consortium name="Pathogen Informatics"/>
            <person name="Doyle S."/>
        </authorList>
    </citation>
    <scope>NUCLEOTIDE SEQUENCE [LARGE SCALE GENOMIC DNA]</scope>
    <source>
        <strain evidence="11 12">NCTC12224</strain>
    </source>
</reference>
<dbReference type="Pfam" id="PF00275">
    <property type="entry name" value="EPSP_synthase"/>
    <property type="match status" value="1"/>
</dbReference>
<accession>A0A380K8W3</accession>
<feature type="binding site" evidence="9">
    <location>
        <position position="168"/>
    </location>
    <ligand>
        <name>3-phosphoshikimate</name>
        <dbReference type="ChEBI" id="CHEBI:145989"/>
    </ligand>
</feature>
<keyword evidence="6 9" id="KW-0808">Transferase</keyword>
<protein>
    <recommendedName>
        <fullName evidence="9">3-phosphoshikimate 1-carboxyvinyltransferase</fullName>
        <ecNumber evidence="9">2.5.1.19</ecNumber>
    </recommendedName>
    <alternativeName>
        <fullName evidence="9">5-enolpyruvylshikimate-3-phosphate synthase</fullName>
        <shortName evidence="9">EPSP synthase</shortName>
        <shortName evidence="9">EPSPS</shortName>
    </alternativeName>
</protein>
<dbReference type="GO" id="GO:0009073">
    <property type="term" value="P:aromatic amino acid family biosynthetic process"/>
    <property type="evidence" value="ECO:0007669"/>
    <property type="project" value="UniProtKB-KW"/>
</dbReference>
<dbReference type="EMBL" id="UHFN01000007">
    <property type="protein sequence ID" value="SUN61338.1"/>
    <property type="molecule type" value="Genomic_DNA"/>
</dbReference>
<feature type="binding site" evidence="9">
    <location>
        <position position="312"/>
    </location>
    <ligand>
        <name>3-phosphoshikimate</name>
        <dbReference type="ChEBI" id="CHEBI:145989"/>
    </ligand>
</feature>
<dbReference type="InterPro" id="IPR013792">
    <property type="entry name" value="RNA3'P_cycl/enolpyr_Trfase_a/b"/>
</dbReference>
<feature type="binding site" evidence="9">
    <location>
        <position position="385"/>
    </location>
    <ligand>
        <name>phosphoenolpyruvate</name>
        <dbReference type="ChEBI" id="CHEBI:58702"/>
    </ligand>
</feature>
<feature type="binding site" evidence="9">
    <location>
        <position position="120"/>
    </location>
    <ligand>
        <name>phosphoenolpyruvate</name>
        <dbReference type="ChEBI" id="CHEBI:58702"/>
    </ligand>
</feature>
<evidence type="ECO:0000256" key="7">
    <source>
        <dbReference type="ARBA" id="ARBA00023141"/>
    </source>
</evidence>
<evidence type="ECO:0000256" key="4">
    <source>
        <dbReference type="ARBA" id="ARBA00022490"/>
    </source>
</evidence>
<dbReference type="FunFam" id="3.65.10.10:FF:000005">
    <property type="entry name" value="3-phosphoshikimate 1-carboxyvinyltransferase"/>
    <property type="match status" value="1"/>
</dbReference>
<feature type="binding site" evidence="9">
    <location>
        <position position="166"/>
    </location>
    <ligand>
        <name>3-phosphoshikimate</name>
        <dbReference type="ChEBI" id="CHEBI:145989"/>
    </ligand>
</feature>